<dbReference type="InterPro" id="IPR003739">
    <property type="entry name" value="Lys_aminomutase/Glu_NH3_mut"/>
</dbReference>
<dbReference type="Proteomes" id="UP000760480">
    <property type="component" value="Unassembled WGS sequence"/>
</dbReference>
<comment type="similarity">
    <text evidence="4">Belongs to the radical SAM superfamily. KamA family.</text>
</comment>
<dbReference type="NCBIfam" id="TIGR03821">
    <property type="entry name" value="EFP_modif_epmB"/>
    <property type="match status" value="1"/>
</dbReference>
<keyword evidence="12" id="KW-0413">Isomerase</keyword>
<keyword evidence="7" id="KW-0949">S-adenosyl-L-methionine</keyword>
<dbReference type="InterPro" id="IPR013785">
    <property type="entry name" value="Aldolase_TIM"/>
</dbReference>
<organism evidence="15 16">
    <name type="scientific">Candidatus Competibacter phosphatis</name>
    <dbReference type="NCBI Taxonomy" id="221280"/>
    <lineage>
        <taxon>Bacteria</taxon>
        <taxon>Pseudomonadati</taxon>
        <taxon>Pseudomonadota</taxon>
        <taxon>Gammaproteobacteria</taxon>
        <taxon>Candidatus Competibacteraceae</taxon>
        <taxon>Candidatus Competibacter</taxon>
    </lineage>
</organism>
<reference evidence="15 16" key="1">
    <citation type="submission" date="2019-03" db="EMBL/GenBank/DDBJ databases">
        <title>Metabolic reconstructions from genomes of highly enriched 'Candidatus Accumulibacter' and 'Candidatus Competibacter' bioreactor populations.</title>
        <authorList>
            <person name="Annavajhala M.K."/>
            <person name="Welles L."/>
            <person name="Abbas B."/>
            <person name="Sorokin D."/>
            <person name="Park H."/>
            <person name="Van Loosdrecht M."/>
            <person name="Chandran K."/>
        </authorList>
    </citation>
    <scope>NUCLEOTIDE SEQUENCE [LARGE SCALE GENOMIC DNA]</scope>
    <source>
        <strain evidence="15 16">SBR_G</strain>
    </source>
</reference>
<evidence type="ECO:0000256" key="4">
    <source>
        <dbReference type="ARBA" id="ARBA00008703"/>
    </source>
</evidence>
<evidence type="ECO:0000313" key="15">
    <source>
        <dbReference type="EMBL" id="NMQ20321.1"/>
    </source>
</evidence>
<evidence type="ECO:0000256" key="8">
    <source>
        <dbReference type="ARBA" id="ARBA00022723"/>
    </source>
</evidence>
<dbReference type="CDD" id="cd01335">
    <property type="entry name" value="Radical_SAM"/>
    <property type="match status" value="1"/>
</dbReference>
<evidence type="ECO:0000256" key="13">
    <source>
        <dbReference type="ARBA" id="ARBA00030756"/>
    </source>
</evidence>
<evidence type="ECO:0000256" key="2">
    <source>
        <dbReference type="ARBA" id="ARBA00001933"/>
    </source>
</evidence>
<evidence type="ECO:0000256" key="6">
    <source>
        <dbReference type="ARBA" id="ARBA00022485"/>
    </source>
</evidence>
<evidence type="ECO:0000313" key="16">
    <source>
        <dbReference type="Proteomes" id="UP000760480"/>
    </source>
</evidence>
<accession>A0ABX1TLN8</accession>
<name>A0ABX1TLN8_9GAMM</name>
<evidence type="ECO:0000256" key="10">
    <source>
        <dbReference type="ARBA" id="ARBA00023004"/>
    </source>
</evidence>
<dbReference type="PIRSF" id="PIRSF004911">
    <property type="entry name" value="DUF160"/>
    <property type="match status" value="1"/>
</dbReference>
<dbReference type="PROSITE" id="PS51918">
    <property type="entry name" value="RADICAL_SAM"/>
    <property type="match status" value="1"/>
</dbReference>
<dbReference type="Gene3D" id="3.20.20.70">
    <property type="entry name" value="Aldolase class I"/>
    <property type="match status" value="1"/>
</dbReference>
<proteinExistence type="inferred from homology"/>
<evidence type="ECO:0000256" key="1">
    <source>
        <dbReference type="ARBA" id="ARBA00001352"/>
    </source>
</evidence>
<dbReference type="PANTHER" id="PTHR30538">
    <property type="entry name" value="LYSINE 2,3-AMINOMUTASE-RELATED"/>
    <property type="match status" value="1"/>
</dbReference>
<keyword evidence="16" id="KW-1185">Reference proteome</keyword>
<dbReference type="InterPro" id="IPR022462">
    <property type="entry name" value="EpmB"/>
</dbReference>
<dbReference type="InterPro" id="IPR007197">
    <property type="entry name" value="rSAM"/>
</dbReference>
<sequence>MITAKPVPRQASRWQRELAQAIGDPAELLRELDLDPVLLPAARAASASFPLRVPRGFVTRMRKGDPDDPLLRQVLPLGAELDEAPGFDTDPIGDRAALAAPGVLHKYHGRALLLVTGACAVHCRYCFRREFPYTESGAGAARWRPALAYLRDDPSLREAILSGGDPLSLSDRLLGALLAELDRIPHLERLRIHSRQPIVLPERIDDVLLAVLARTRLQRVLVVHANHPREIDGTVRAALRRLAAAGVTLLNQAVLLRGVNDSAAVLAGLSEALFAAGVLPYYLHLLDRVRGAAHFEVKESEASAIMETLRQRLPGYLVPRLVRELPGQPAKTPV</sequence>
<comment type="caution">
    <text evidence="15">The sequence shown here is derived from an EMBL/GenBank/DDBJ whole genome shotgun (WGS) entry which is preliminary data.</text>
</comment>
<gene>
    <name evidence="15" type="primary">epmB</name>
    <name evidence="15" type="ORF">E4P82_14615</name>
</gene>
<keyword evidence="9" id="KW-0663">Pyridoxal phosphate</keyword>
<keyword evidence="6" id="KW-0004">4Fe-4S</keyword>
<comment type="catalytic activity">
    <reaction evidence="1">
        <text>L-lysine = D-beta-lysine</text>
        <dbReference type="Rhea" id="RHEA:44148"/>
        <dbReference type="ChEBI" id="CHEBI:32551"/>
        <dbReference type="ChEBI" id="CHEBI:84138"/>
    </reaction>
</comment>
<dbReference type="NCBIfam" id="TIGR00238">
    <property type="entry name" value="KamA family radical SAM protein"/>
    <property type="match status" value="1"/>
</dbReference>
<dbReference type="InterPro" id="IPR058240">
    <property type="entry name" value="rSAM_sf"/>
</dbReference>
<dbReference type="RefSeq" id="WP_169249592.1">
    <property type="nucleotide sequence ID" value="NZ_SPMZ01000044.1"/>
</dbReference>
<dbReference type="SUPFAM" id="SSF102114">
    <property type="entry name" value="Radical SAM enzymes"/>
    <property type="match status" value="1"/>
</dbReference>
<evidence type="ECO:0000256" key="3">
    <source>
        <dbReference type="ARBA" id="ARBA00001966"/>
    </source>
</evidence>
<evidence type="ECO:0000256" key="11">
    <source>
        <dbReference type="ARBA" id="ARBA00023014"/>
    </source>
</evidence>
<evidence type="ECO:0000256" key="9">
    <source>
        <dbReference type="ARBA" id="ARBA00022898"/>
    </source>
</evidence>
<comment type="cofactor">
    <cofactor evidence="2">
        <name>pyridoxal 5'-phosphate</name>
        <dbReference type="ChEBI" id="CHEBI:597326"/>
    </cofactor>
</comment>
<dbReference type="SFLD" id="SFLDF00314">
    <property type="entry name" value="L-lysine_2_3-aminomutase_(yjeK"/>
    <property type="match status" value="1"/>
</dbReference>
<dbReference type="EMBL" id="SPMZ01000044">
    <property type="protein sequence ID" value="NMQ20321.1"/>
    <property type="molecule type" value="Genomic_DNA"/>
</dbReference>
<dbReference type="SFLD" id="SFLDS00029">
    <property type="entry name" value="Radical_SAM"/>
    <property type="match status" value="1"/>
</dbReference>
<keyword evidence="10" id="KW-0408">Iron</keyword>
<keyword evidence="11" id="KW-0411">Iron-sulfur</keyword>
<comment type="cofactor">
    <cofactor evidence="3">
        <name>[4Fe-4S] cluster</name>
        <dbReference type="ChEBI" id="CHEBI:49883"/>
    </cofactor>
</comment>
<evidence type="ECO:0000256" key="7">
    <source>
        <dbReference type="ARBA" id="ARBA00022691"/>
    </source>
</evidence>
<evidence type="ECO:0000256" key="12">
    <source>
        <dbReference type="ARBA" id="ARBA00023235"/>
    </source>
</evidence>
<protein>
    <recommendedName>
        <fullName evidence="5">L-lysine 2,3-aminomutase</fullName>
    </recommendedName>
    <alternativeName>
        <fullName evidence="13">EF-P post-translational modification enzyme B</fullName>
    </alternativeName>
</protein>
<keyword evidence="8" id="KW-0479">Metal-binding</keyword>
<evidence type="ECO:0000259" key="14">
    <source>
        <dbReference type="PROSITE" id="PS51918"/>
    </source>
</evidence>
<feature type="domain" description="Radical SAM core" evidence="14">
    <location>
        <begin position="105"/>
        <end position="317"/>
    </location>
</feature>
<dbReference type="SFLD" id="SFLDG01070">
    <property type="entry name" value="PLP-dependent"/>
    <property type="match status" value="1"/>
</dbReference>
<dbReference type="PANTHER" id="PTHR30538:SF1">
    <property type="entry name" value="L-LYSINE 2,3-AMINOMUTASE"/>
    <property type="match status" value="1"/>
</dbReference>
<evidence type="ECO:0000256" key="5">
    <source>
        <dbReference type="ARBA" id="ARBA00022363"/>
    </source>
</evidence>